<evidence type="ECO:0000313" key="4">
    <source>
        <dbReference type="Proteomes" id="UP000323732"/>
    </source>
</evidence>
<dbReference type="Proteomes" id="UP000323732">
    <property type="component" value="Unassembled WGS sequence"/>
</dbReference>
<dbReference type="PANTHER" id="PTHR33734:SF22">
    <property type="entry name" value="MEMBRANE-BOUND LYTIC MUREIN TRANSGLYCOSYLASE D"/>
    <property type="match status" value="1"/>
</dbReference>
<feature type="compositionally biased region" description="Basic residues" evidence="1">
    <location>
        <begin position="18"/>
        <end position="27"/>
    </location>
</feature>
<dbReference type="PROSITE" id="PS51782">
    <property type="entry name" value="LYSM"/>
    <property type="match status" value="2"/>
</dbReference>
<comment type="caution">
    <text evidence="3">The sequence shown here is derived from an EMBL/GenBank/DDBJ whole genome shotgun (WGS) entry which is preliminary data.</text>
</comment>
<feature type="domain" description="LysM" evidence="2">
    <location>
        <begin position="120"/>
        <end position="163"/>
    </location>
</feature>
<reference evidence="3 4" key="1">
    <citation type="submission" date="2019-08" db="EMBL/GenBank/DDBJ databases">
        <title>Bacillus genomes from the desert of Cuatro Cienegas, Coahuila.</title>
        <authorList>
            <person name="Olmedo-Alvarez G."/>
        </authorList>
    </citation>
    <scope>NUCLEOTIDE SEQUENCE [LARGE SCALE GENOMIC DNA]</scope>
    <source>
        <strain evidence="3 4">CH37_1T</strain>
    </source>
</reference>
<dbReference type="Gene3D" id="3.10.350.10">
    <property type="entry name" value="LysM domain"/>
    <property type="match status" value="2"/>
</dbReference>
<evidence type="ECO:0000256" key="1">
    <source>
        <dbReference type="SAM" id="MobiDB-lite"/>
    </source>
</evidence>
<evidence type="ECO:0000259" key="2">
    <source>
        <dbReference type="PROSITE" id="PS51782"/>
    </source>
</evidence>
<dbReference type="PANTHER" id="PTHR33734">
    <property type="entry name" value="LYSM DOMAIN-CONTAINING GPI-ANCHORED PROTEIN 2"/>
    <property type="match status" value="1"/>
</dbReference>
<protein>
    <submittedName>
        <fullName evidence="3">LysM peptidoglycan-binding domain-containing protein</fullName>
    </submittedName>
</protein>
<feature type="compositionally biased region" description="Basic and acidic residues" evidence="1">
    <location>
        <begin position="1"/>
        <end position="17"/>
    </location>
</feature>
<accession>A0A5D4SKI5</accession>
<dbReference type="CDD" id="cd00118">
    <property type="entry name" value="LysM"/>
    <property type="match status" value="2"/>
</dbReference>
<dbReference type="InterPro" id="IPR018392">
    <property type="entry name" value="LysM"/>
</dbReference>
<dbReference type="GO" id="GO:0008932">
    <property type="term" value="F:lytic endotransglycosylase activity"/>
    <property type="evidence" value="ECO:0007669"/>
    <property type="project" value="TreeGrafter"/>
</dbReference>
<feature type="region of interest" description="Disordered" evidence="1">
    <location>
        <begin position="1"/>
        <end position="27"/>
    </location>
</feature>
<dbReference type="RefSeq" id="WP_148949863.1">
    <property type="nucleotide sequence ID" value="NZ_VTES01000003.1"/>
</dbReference>
<dbReference type="InterPro" id="IPR036779">
    <property type="entry name" value="LysM_dom_sf"/>
</dbReference>
<evidence type="ECO:0000313" key="3">
    <source>
        <dbReference type="EMBL" id="TYS63995.1"/>
    </source>
</evidence>
<organism evidence="3 4">
    <name type="scientific">Bacillus infantis</name>
    <dbReference type="NCBI Taxonomy" id="324767"/>
    <lineage>
        <taxon>Bacteria</taxon>
        <taxon>Bacillati</taxon>
        <taxon>Bacillota</taxon>
        <taxon>Bacilli</taxon>
        <taxon>Bacillales</taxon>
        <taxon>Bacillaceae</taxon>
        <taxon>Bacillus</taxon>
    </lineage>
</organism>
<dbReference type="SMART" id="SM00257">
    <property type="entry name" value="LysM"/>
    <property type="match status" value="2"/>
</dbReference>
<proteinExistence type="predicted"/>
<feature type="domain" description="LysM" evidence="2">
    <location>
        <begin position="56"/>
        <end position="99"/>
    </location>
</feature>
<name>A0A5D4SKI5_9BACI</name>
<gene>
    <name evidence="3" type="ORF">FZD47_10865</name>
</gene>
<dbReference type="Pfam" id="PF01476">
    <property type="entry name" value="LysM"/>
    <property type="match status" value="2"/>
</dbReference>
<dbReference type="SUPFAM" id="SSF54106">
    <property type="entry name" value="LysM domain"/>
    <property type="match status" value="2"/>
</dbReference>
<sequence>MEHTITMTRKERIEASRKKDKHKGKKKGAAISLSAALTLSSFMAAGTSYAAAEEQTVYSVKKGDSLYKIARTYDVSVSELKTANKLNANLIFPGQELKIPEADRTAEPQASDRKTRADVSVYTVQAGDSLWELSQRFQTPIETIKRLNGLNSNFLLIGQRLIIHEETPYVDAQVVGAADNFTVEFKTEDGYVALKVAYGTAQDYQQLSGQKVSIAYKDGALVSMKK</sequence>
<dbReference type="EMBL" id="VTES01000003">
    <property type="protein sequence ID" value="TYS63995.1"/>
    <property type="molecule type" value="Genomic_DNA"/>
</dbReference>
<dbReference type="AlphaFoldDB" id="A0A5D4SKI5"/>